<feature type="chain" id="PRO_5039174653" evidence="2">
    <location>
        <begin position="20"/>
        <end position="242"/>
    </location>
</feature>
<comment type="caution">
    <text evidence="3">The sequence shown here is derived from an EMBL/GenBank/DDBJ whole genome shotgun (WGS) entry which is preliminary data.</text>
</comment>
<feature type="signal peptide" evidence="2">
    <location>
        <begin position="1"/>
        <end position="19"/>
    </location>
</feature>
<evidence type="ECO:0000313" key="3">
    <source>
        <dbReference type="EMBL" id="HIY68195.1"/>
    </source>
</evidence>
<dbReference type="AlphaFoldDB" id="A0A9D2CC45"/>
<accession>A0A9D2CC45</accession>
<name>A0A9D2CC45_9BACT</name>
<feature type="region of interest" description="Disordered" evidence="1">
    <location>
        <begin position="219"/>
        <end position="242"/>
    </location>
</feature>
<sequence length="242" mass="26623">MKKSALYLLGTGLLAVAVAGCSEKDIMIYEDETPAVYFEMLAADGKSLRDSLVFSFPITEEPTHQLDLRVRIIGFAADRDRTINVGVNAAESTAEAGTHYDLPGSVTIPAGAYETTIPVTLRREGLKDKEVRLVVALQPNADFSLGFTRGHEAILRWGDKYIKPDNWDSTVYRTCWGEFTEKKYGIILSVCGISELPPPSDISTLGYYNRKVREYLSENPQYEDDGKPIEIPVYSGGSGGLG</sequence>
<proteinExistence type="predicted"/>
<reference evidence="3" key="1">
    <citation type="journal article" date="2021" name="PeerJ">
        <title>Extensive microbial diversity within the chicken gut microbiome revealed by metagenomics and culture.</title>
        <authorList>
            <person name="Gilroy R."/>
            <person name="Ravi A."/>
            <person name="Getino M."/>
            <person name="Pursley I."/>
            <person name="Horton D.L."/>
            <person name="Alikhan N.F."/>
            <person name="Baker D."/>
            <person name="Gharbi K."/>
            <person name="Hall N."/>
            <person name="Watson M."/>
            <person name="Adriaenssens E.M."/>
            <person name="Foster-Nyarko E."/>
            <person name="Jarju S."/>
            <person name="Secka A."/>
            <person name="Antonio M."/>
            <person name="Oren A."/>
            <person name="Chaudhuri R.R."/>
            <person name="La Ragione R."/>
            <person name="Hildebrand F."/>
            <person name="Pallen M.J."/>
        </authorList>
    </citation>
    <scope>NUCLEOTIDE SEQUENCE</scope>
    <source>
        <strain evidence="3">5134</strain>
    </source>
</reference>
<dbReference type="Proteomes" id="UP000886844">
    <property type="component" value="Unassembled WGS sequence"/>
</dbReference>
<organism evidence="3 4">
    <name type="scientific">Candidatus Alistipes intestinigallinarum</name>
    <dbReference type="NCBI Taxonomy" id="2838440"/>
    <lineage>
        <taxon>Bacteria</taxon>
        <taxon>Pseudomonadati</taxon>
        <taxon>Bacteroidota</taxon>
        <taxon>Bacteroidia</taxon>
        <taxon>Bacteroidales</taxon>
        <taxon>Rikenellaceae</taxon>
        <taxon>Alistipes</taxon>
    </lineage>
</organism>
<dbReference type="PROSITE" id="PS51257">
    <property type="entry name" value="PROKAR_LIPOPROTEIN"/>
    <property type="match status" value="1"/>
</dbReference>
<gene>
    <name evidence="3" type="ORF">H9828_02115</name>
</gene>
<dbReference type="InterPro" id="IPR032299">
    <property type="entry name" value="DUF4843"/>
</dbReference>
<protein>
    <submittedName>
        <fullName evidence="3">DUF4843 domain-containing protein</fullName>
    </submittedName>
</protein>
<reference evidence="3" key="2">
    <citation type="submission" date="2021-04" db="EMBL/GenBank/DDBJ databases">
        <authorList>
            <person name="Gilroy R."/>
        </authorList>
    </citation>
    <scope>NUCLEOTIDE SEQUENCE</scope>
    <source>
        <strain evidence="3">5134</strain>
    </source>
</reference>
<keyword evidence="2" id="KW-0732">Signal</keyword>
<evidence type="ECO:0000313" key="4">
    <source>
        <dbReference type="Proteomes" id="UP000886844"/>
    </source>
</evidence>
<evidence type="ECO:0000256" key="1">
    <source>
        <dbReference type="SAM" id="MobiDB-lite"/>
    </source>
</evidence>
<evidence type="ECO:0000256" key="2">
    <source>
        <dbReference type="SAM" id="SignalP"/>
    </source>
</evidence>
<dbReference type="Pfam" id="PF16132">
    <property type="entry name" value="DUF4843"/>
    <property type="match status" value="1"/>
</dbReference>
<dbReference type="EMBL" id="DXDA01000019">
    <property type="protein sequence ID" value="HIY68195.1"/>
    <property type="molecule type" value="Genomic_DNA"/>
</dbReference>